<dbReference type="Pfam" id="PF26053">
    <property type="entry name" value="DUF8016"/>
    <property type="match status" value="1"/>
</dbReference>
<comment type="caution">
    <text evidence="4">The sequence shown here is derived from an EMBL/GenBank/DDBJ whole genome shotgun (WGS) entry which is preliminary data.</text>
</comment>
<organism evidence="4 5">
    <name type="scientific">Meripilus lineatus</name>
    <dbReference type="NCBI Taxonomy" id="2056292"/>
    <lineage>
        <taxon>Eukaryota</taxon>
        <taxon>Fungi</taxon>
        <taxon>Dikarya</taxon>
        <taxon>Basidiomycota</taxon>
        <taxon>Agaricomycotina</taxon>
        <taxon>Agaricomycetes</taxon>
        <taxon>Polyporales</taxon>
        <taxon>Meripilaceae</taxon>
        <taxon>Meripilus</taxon>
    </lineage>
</organism>
<proteinExistence type="predicted"/>
<dbReference type="EMBL" id="JANAWD010000166">
    <property type="protein sequence ID" value="KAJ3485071.1"/>
    <property type="molecule type" value="Genomic_DNA"/>
</dbReference>
<protein>
    <recommendedName>
        <fullName evidence="6">Amidase domain-containing protein</fullName>
    </recommendedName>
</protein>
<sequence length="600" mass="65126">MRYGKLHSWELIFVGSLLLPTQSFVSADGSSGQTVILGDVPFFIPPSPVSQFLFGEDAKSRDLLLSVGGDFTGGLVPISVIATNNSMFDDDALDSILEGYKSKDDVWNVSFLAGMYISYSGGARNPSISLLASPKQWGNQLVLRHVSVYLISCTKIRWRFQAFRLYNDEQQSFLYGTVSDGQGGFQQLSAHVDGAATETIAVPSRLYFSPDVDKPLAGKRLAVKDIYDVKDLRTGCGNRAFYNQYQPKNTTAPAIQRLLDGGMVLVGKTKTSQFANGETATDDWVDLHAPYNPRGDGYQDGSSSSTGSGTALAAYEWLDFAVGSDTGGSMRGPAGANGLFGNRPSHGAVSLDDVMPLSPELDTAGIFSRDAKLWAQAGHWWYQGFKSFSKFPSKILFPIDSFGSSFLANPPPAGTAGAIFNAFIVKLETFLNTTRTEINVAGLWNATKPLGVSAPSLRVLLNTTYADLITLDQIQLVADPFIDDYKASHGGRMPFINPTPLVRWGYGRSLPPTRKDEALTNKTIFLDWFGSEIVKGGNKETCSESIFLYPQSSGGTNYRNRYIGPPSTPLGFSTSRIAVHAETPDMVVPGEGTLLVFLER</sequence>
<keyword evidence="1" id="KW-0732">Signal</keyword>
<feature type="chain" id="PRO_5041935320" description="Amidase domain-containing protein" evidence="1">
    <location>
        <begin position="28"/>
        <end position="600"/>
    </location>
</feature>
<dbReference type="SUPFAM" id="SSF75304">
    <property type="entry name" value="Amidase signature (AS) enzymes"/>
    <property type="match status" value="1"/>
</dbReference>
<dbReference type="InterPro" id="IPR023631">
    <property type="entry name" value="Amidase_dom"/>
</dbReference>
<dbReference type="PANTHER" id="PTHR46310">
    <property type="entry name" value="AMIDASE 1"/>
    <property type="match status" value="1"/>
</dbReference>
<evidence type="ECO:0000313" key="4">
    <source>
        <dbReference type="EMBL" id="KAJ3485071.1"/>
    </source>
</evidence>
<dbReference type="AlphaFoldDB" id="A0AAD5V5I1"/>
<dbReference type="Pfam" id="PF01425">
    <property type="entry name" value="Amidase"/>
    <property type="match status" value="1"/>
</dbReference>
<feature type="domain" description="Scytalone dehydratase-like protein Arp1 N-terminal" evidence="3">
    <location>
        <begin position="72"/>
        <end position="149"/>
    </location>
</feature>
<evidence type="ECO:0000259" key="2">
    <source>
        <dbReference type="Pfam" id="PF01425"/>
    </source>
</evidence>
<name>A0AAD5V5I1_9APHY</name>
<dbReference type="InterPro" id="IPR036928">
    <property type="entry name" value="AS_sf"/>
</dbReference>
<gene>
    <name evidence="4" type="ORF">NLI96_g5218</name>
</gene>
<dbReference type="Proteomes" id="UP001212997">
    <property type="component" value="Unassembled WGS sequence"/>
</dbReference>
<evidence type="ECO:0000256" key="1">
    <source>
        <dbReference type="SAM" id="SignalP"/>
    </source>
</evidence>
<dbReference type="Gene3D" id="3.90.1300.10">
    <property type="entry name" value="Amidase signature (AS) domain"/>
    <property type="match status" value="1"/>
</dbReference>
<keyword evidence="5" id="KW-1185">Reference proteome</keyword>
<accession>A0AAD5V5I1</accession>
<evidence type="ECO:0000313" key="5">
    <source>
        <dbReference type="Proteomes" id="UP001212997"/>
    </source>
</evidence>
<evidence type="ECO:0008006" key="6">
    <source>
        <dbReference type="Google" id="ProtNLM"/>
    </source>
</evidence>
<dbReference type="PANTHER" id="PTHR46310:SF7">
    <property type="entry name" value="AMIDASE 1"/>
    <property type="match status" value="1"/>
</dbReference>
<evidence type="ECO:0000259" key="3">
    <source>
        <dbReference type="Pfam" id="PF26053"/>
    </source>
</evidence>
<dbReference type="InterPro" id="IPR058329">
    <property type="entry name" value="Arp1_N"/>
</dbReference>
<feature type="signal peptide" evidence="1">
    <location>
        <begin position="1"/>
        <end position="27"/>
    </location>
</feature>
<reference evidence="4" key="1">
    <citation type="submission" date="2022-07" db="EMBL/GenBank/DDBJ databases">
        <title>Genome Sequence of Physisporinus lineatus.</title>
        <authorList>
            <person name="Buettner E."/>
        </authorList>
    </citation>
    <scope>NUCLEOTIDE SEQUENCE</scope>
    <source>
        <strain evidence="4">VT162</strain>
    </source>
</reference>
<feature type="domain" description="Amidase" evidence="2">
    <location>
        <begin position="212"/>
        <end position="372"/>
    </location>
</feature>